<name>A0AAD3Y8T7_NEPGR</name>
<evidence type="ECO:0000256" key="2">
    <source>
        <dbReference type="ARBA" id="ARBA00010289"/>
    </source>
</evidence>
<feature type="domain" description="Mediator complex subunit Med12" evidence="7">
    <location>
        <begin position="158"/>
        <end position="219"/>
    </location>
</feature>
<keyword evidence="3" id="KW-0805">Transcription regulation</keyword>
<dbReference type="SMART" id="SM01281">
    <property type="entry name" value="Med12"/>
    <property type="match status" value="1"/>
</dbReference>
<feature type="compositionally biased region" description="Polar residues" evidence="6">
    <location>
        <begin position="2211"/>
        <end position="2225"/>
    </location>
</feature>
<reference evidence="8" key="1">
    <citation type="submission" date="2023-05" db="EMBL/GenBank/DDBJ databases">
        <title>Nepenthes gracilis genome sequencing.</title>
        <authorList>
            <person name="Fukushima K."/>
        </authorList>
    </citation>
    <scope>NUCLEOTIDE SEQUENCE</scope>
    <source>
        <strain evidence="8">SING2019-196</strain>
    </source>
</reference>
<feature type="compositionally biased region" description="Polar residues" evidence="6">
    <location>
        <begin position="1936"/>
        <end position="1951"/>
    </location>
</feature>
<evidence type="ECO:0000259" key="7">
    <source>
        <dbReference type="SMART" id="SM01281"/>
    </source>
</evidence>
<dbReference type="EMBL" id="BSYO01000040">
    <property type="protein sequence ID" value="GMH31306.1"/>
    <property type="molecule type" value="Genomic_DNA"/>
</dbReference>
<dbReference type="GO" id="GO:0016592">
    <property type="term" value="C:mediator complex"/>
    <property type="evidence" value="ECO:0007669"/>
    <property type="project" value="InterPro"/>
</dbReference>
<dbReference type="Proteomes" id="UP001279734">
    <property type="component" value="Unassembled WGS sequence"/>
</dbReference>
<keyword evidence="5" id="KW-0539">Nucleus</keyword>
<dbReference type="InterPro" id="IPR019035">
    <property type="entry name" value="Mediator_Med12"/>
</dbReference>
<sequence>MQRYHPASCTGAVNNSGIGGVSARDTGRAESSPLPTNFSINSCRFSRLTPYKLKCEKEPLNPRLGPPDFLPQSPTCPEETLTREYVHSGYRETVEGLEEAREISFSQVTTFTKPVVLKCKEAIRKCHRTINESRAQKRKAGQVYGVPLSATLLSKSGVFPEQKACGEDFRKRWIEGLSQYHKSLRLLADHVPHGYKKRLLFEVLVRNNVPLLRATWFIKVTYLNQIRPGSSGSPDKSQLSRTKLWTKDVTDYLQCLLDEYLSKNNAPPGPQNKNVSPQTLYAGSLLNKNDPSSAVLDGEEPSLHLKWWYVVRILQWHLAEGLIVPSPLIDWVLLQLQEKDLLQVLQFLLPLIYGVFKTIILSQTYVHNLVEVALRFLRDTSPGVSDLVDNSRRVYTMSALIEMVQYLVLAVPDTFVGLDCFPLPRCVMNYASNEGSSLFKLTADSENLKNAPTEVSHTRRNEGLDAKYQSSCFNQTVSSIKKRATYLAKAASAGYLGQNEAKAVQALDKALLLGDIQEAYKFLFEDLSDAAVLGGWIREVNPSLMSSMKWIGSVSLSLVRSVFLLCEWCTCDFRDFRTAPLHELKFTGRKDFSQIYIAVRLLKLKMKHMQRPKRCMSSHFHGVLRLDTVHGLQNKAYDDKTNTRNVDRRSVELSELFESPGPLHDIIVCWLDQHEARKGEGSKRLELLLVELLRSGIFYPQAYVRQLVVSGVMDRYGPVIDLDKWKKHFQILKQLPGPYLHDVLGEAQIAEMSLLLEVLHVYSNERRLLLRGQLSDDDKNLDSKNTSSLIQKQWSASERDVSSPSVDQLKSLQSVSIAVCGKRRKDVANIEDLKAAISALLQLPDSSAADAGVYESSASAKRTAGFSSNKMDLTEGSPSCEECQRAKRQKLSEERSAYFQGPSPNPLDDEDAWWVRKEPKFLEPLKTDPPLKTMKQASRGRQKTLRKTQSLAQLAAARIEGSQGASTSHLCDNRVGCPHHRMGVEEASKSLDGINAAHCRDVVSIGNKLKQLRLVKKRTVAVWLMTAVKQLVEETERTASKLVQFNRSFSSDDGRSPIRWKLGEDELSVILYLMDISNELSSAVRFLIWLLPKALNSSSAPLNGGRNTMMLQRNLEIHPCEVGESFLLSSIRRYENILVTADLVPEVLSAAMRRVSIVMASNGRISGSSTFFYARDLLKKYGNISSVREWEKNFKATSDRRLLSELESERLQSGEFGVLSGVPAGVEDYDDFIRQKITGNRLSRAGMSMREIVQRYVDEMLHHLFGKEKKPFGVGAQKTAGIEKCDDGYQIAQQIILGLLDCIRQTGGAAQEGDPSLVSSAVSAIVSNVGPAIAKMPDFTVVNNHSNLPLPTDSLSFARRILRVHINCLGLLKDALGERHRRAFEISLAIEASSALAGTLSPVKAPRGQFQLSPEAHVSNANMPNEVPNNSQKVIAGRATRIAAAVSALVVGSVVHGVASLERMARVFRLREGLDVMQFVRNTKSNSNGNARSVAALKVENSLEVYVHWFRLLVGNCKTVSDGLVVELLGEPSVVALSRMQRTLPLDVVLPPAYSIFALMLWRPYIFNSNITIREDIHQLFQSLSSAIGDAIKHVPFRDVVLRDTHGFYDVVTSDSTDSEFAANLELNGSDRHLKSKAFVPLRARLFLNAIIDCKLPHSVPLQDDGSRISGLFESKLHSADTETNISDKLLYALDTLQPAKFHWQWVELRLFLNEQTLIEKLDSSDALSIAEVMRSLSHNPEKAGASENEKYFTEIVLTRLLVRPDAAALFSEVVHLFGRSIEDSLLLQVKWFLGGPDVLFGRKSIRQRLVNIAESKGFSTKAQFWKPWGWSHCSFHTGTNRGDKRKFEAMTLEEGEVGEEADLKRHGRGPAQVPDVIGLNPSQQLVTERALLELVLPCIDQSSDDSRSSFASDLIKQMNNIEHHISGVTCGASKQAGTSPSGTEVSTSKASNRKSSKGGSPGLARRPAGATDYPPSTPAALRSSMSLRLQLLLRLLPSVCADGEPSGRNMRFMLASAILRLLGSRIMYEDADASELQMEDTDAVSVDLCGKNLFDWLLLVLHALLSNKVPSWLKEKTPSKASIESLKVVCGVDREMAESLQNELDHLQLPYAIRSRIQAAMPTLPSNARSYISCQPSSVSTAALASLQPSTALSSSQPGLANPSPPKPSAPLLRAASNTAGKSKSAPSLQPDPDSEIDPWMLLEDGTSGTGQSASNGGVMSSSDHANHRASSLLKGAIRVRRTDLTYIGTVDDDG</sequence>
<dbReference type="Pfam" id="PF09497">
    <property type="entry name" value="Med12"/>
    <property type="match status" value="1"/>
</dbReference>
<keyword evidence="9" id="KW-1185">Reference proteome</keyword>
<comment type="subcellular location">
    <subcellularLocation>
        <location evidence="1">Nucleus</location>
    </subcellularLocation>
</comment>
<organism evidence="8 9">
    <name type="scientific">Nepenthes gracilis</name>
    <name type="common">Slender pitcher plant</name>
    <dbReference type="NCBI Taxonomy" id="150966"/>
    <lineage>
        <taxon>Eukaryota</taxon>
        <taxon>Viridiplantae</taxon>
        <taxon>Streptophyta</taxon>
        <taxon>Embryophyta</taxon>
        <taxon>Tracheophyta</taxon>
        <taxon>Spermatophyta</taxon>
        <taxon>Magnoliopsida</taxon>
        <taxon>eudicotyledons</taxon>
        <taxon>Gunneridae</taxon>
        <taxon>Pentapetalae</taxon>
        <taxon>Caryophyllales</taxon>
        <taxon>Nepenthaceae</taxon>
        <taxon>Nepenthes</taxon>
    </lineage>
</organism>
<comment type="similarity">
    <text evidence="2">Belongs to the Mediator complex subunit 12 family.</text>
</comment>
<dbReference type="GO" id="GO:0006357">
    <property type="term" value="P:regulation of transcription by RNA polymerase II"/>
    <property type="evidence" value="ECO:0007669"/>
    <property type="project" value="InterPro"/>
</dbReference>
<feature type="compositionally biased region" description="Polar residues" evidence="6">
    <location>
        <begin position="2177"/>
        <end position="2189"/>
    </location>
</feature>
<feature type="region of interest" description="Disordered" evidence="6">
    <location>
        <begin position="2151"/>
        <end position="2234"/>
    </location>
</feature>
<feature type="region of interest" description="Disordered" evidence="6">
    <location>
        <begin position="1932"/>
        <end position="1980"/>
    </location>
</feature>
<gene>
    <name evidence="8" type="ORF">Nepgr_033149</name>
</gene>
<evidence type="ECO:0000313" key="9">
    <source>
        <dbReference type="Proteomes" id="UP001279734"/>
    </source>
</evidence>
<comment type="caution">
    <text evidence="8">The sequence shown here is derived from an EMBL/GenBank/DDBJ whole genome shotgun (WGS) entry which is preliminary data.</text>
</comment>
<evidence type="ECO:0000256" key="6">
    <source>
        <dbReference type="SAM" id="MobiDB-lite"/>
    </source>
</evidence>
<evidence type="ECO:0000256" key="3">
    <source>
        <dbReference type="ARBA" id="ARBA00023015"/>
    </source>
</evidence>
<keyword evidence="4" id="KW-0804">Transcription</keyword>
<accession>A0AAD3Y8T7</accession>
<dbReference type="GO" id="GO:0003712">
    <property type="term" value="F:transcription coregulator activity"/>
    <property type="evidence" value="ECO:0007669"/>
    <property type="project" value="InterPro"/>
</dbReference>
<feature type="region of interest" description="Disordered" evidence="6">
    <location>
        <begin position="925"/>
        <end position="946"/>
    </location>
</feature>
<evidence type="ECO:0000256" key="4">
    <source>
        <dbReference type="ARBA" id="ARBA00023163"/>
    </source>
</evidence>
<proteinExistence type="inferred from homology"/>
<dbReference type="PANTHER" id="PTHR46567">
    <property type="entry name" value="MEDIATOR OF RNA POLYMERASE II TRANSCRIPTION SUBUNIT 12"/>
    <property type="match status" value="1"/>
</dbReference>
<protein>
    <recommendedName>
        <fullName evidence="7">Mediator complex subunit Med12 domain-containing protein</fullName>
    </recommendedName>
</protein>
<feature type="compositionally biased region" description="Polar residues" evidence="6">
    <location>
        <begin position="2151"/>
        <end position="2160"/>
    </location>
</feature>
<evidence type="ECO:0000256" key="5">
    <source>
        <dbReference type="ARBA" id="ARBA00023242"/>
    </source>
</evidence>
<dbReference type="PANTHER" id="PTHR46567:SF1">
    <property type="entry name" value="MEDIATOR OF RNA POLYMERASE II TRANSCRIPTION SUBUNIT 12"/>
    <property type="match status" value="1"/>
</dbReference>
<evidence type="ECO:0000313" key="8">
    <source>
        <dbReference type="EMBL" id="GMH31306.1"/>
    </source>
</evidence>
<evidence type="ECO:0000256" key="1">
    <source>
        <dbReference type="ARBA" id="ARBA00004123"/>
    </source>
</evidence>